<sequence length="50" mass="5896">MLRFDGRELLRKYKGEQIMFIGDTKSYKTKLTNQSVTVIFEASKVFICFN</sequence>
<proteinExistence type="predicted"/>
<name>A0A3Q7I4P9_SOLLC</name>
<reference evidence="1" key="1">
    <citation type="journal article" date="2012" name="Nature">
        <title>The tomato genome sequence provides insights into fleshy fruit evolution.</title>
        <authorList>
            <consortium name="Tomato Genome Consortium"/>
        </authorList>
    </citation>
    <scope>NUCLEOTIDE SEQUENCE [LARGE SCALE GENOMIC DNA]</scope>
    <source>
        <strain evidence="1">cv. Heinz 1706</strain>
    </source>
</reference>
<evidence type="ECO:0000313" key="1">
    <source>
        <dbReference type="EnsemblPlants" id="Solyc07g032787.1.1"/>
    </source>
</evidence>
<evidence type="ECO:0000313" key="2">
    <source>
        <dbReference type="Proteomes" id="UP000004994"/>
    </source>
</evidence>
<dbReference type="EnsemblPlants" id="Solyc07g032787.1.1">
    <property type="protein sequence ID" value="Solyc07g032787.1.1"/>
    <property type="gene ID" value="Solyc07g032787.1"/>
</dbReference>
<dbReference type="InParanoid" id="A0A3Q7I4P9"/>
<accession>A0A3Q7I4P9</accession>
<reference evidence="1" key="2">
    <citation type="submission" date="2019-01" db="UniProtKB">
        <authorList>
            <consortium name="EnsemblPlants"/>
        </authorList>
    </citation>
    <scope>IDENTIFICATION</scope>
    <source>
        <strain evidence="1">cv. Heinz 1706</strain>
    </source>
</reference>
<dbReference type="Gramene" id="Solyc07g032787.1.1">
    <property type="protein sequence ID" value="Solyc07g032787.1.1"/>
    <property type="gene ID" value="Solyc07g032787.1"/>
</dbReference>
<organism evidence="1">
    <name type="scientific">Solanum lycopersicum</name>
    <name type="common">Tomato</name>
    <name type="synonym">Lycopersicon esculentum</name>
    <dbReference type="NCBI Taxonomy" id="4081"/>
    <lineage>
        <taxon>Eukaryota</taxon>
        <taxon>Viridiplantae</taxon>
        <taxon>Streptophyta</taxon>
        <taxon>Embryophyta</taxon>
        <taxon>Tracheophyta</taxon>
        <taxon>Spermatophyta</taxon>
        <taxon>Magnoliopsida</taxon>
        <taxon>eudicotyledons</taxon>
        <taxon>Gunneridae</taxon>
        <taxon>Pentapetalae</taxon>
        <taxon>asterids</taxon>
        <taxon>lamiids</taxon>
        <taxon>Solanales</taxon>
        <taxon>Solanaceae</taxon>
        <taxon>Solanoideae</taxon>
        <taxon>Solaneae</taxon>
        <taxon>Solanum</taxon>
        <taxon>Solanum subgen. Lycopersicon</taxon>
    </lineage>
</organism>
<keyword evidence="2" id="KW-1185">Reference proteome</keyword>
<dbReference type="Proteomes" id="UP000004994">
    <property type="component" value="Chromosome 7"/>
</dbReference>
<dbReference type="AlphaFoldDB" id="A0A3Q7I4P9"/>
<protein>
    <submittedName>
        <fullName evidence="1">Uncharacterized protein</fullName>
    </submittedName>
</protein>